<sequence>MTRSPVLLAVCLLSLLGCQPDGKTPATPSAAPAAPAAASSATETQAPEAKPAEALATLSGVIRGEVWYRQRIALPPSAVVTVQLVDVSRADAPATLLASQTLSAEHQPPLAFELHYDPARIDERMSYALQARIEDGNQLRFINTERVAVLTRGAPQSDLKIRVDAVGN</sequence>
<dbReference type="EMBL" id="BAABFC010000003">
    <property type="protein sequence ID" value="GAA4494305.1"/>
    <property type="molecule type" value="Genomic_DNA"/>
</dbReference>
<feature type="region of interest" description="Disordered" evidence="1">
    <location>
        <begin position="23"/>
        <end position="50"/>
    </location>
</feature>
<proteinExistence type="predicted"/>
<dbReference type="InterPro" id="IPR039366">
    <property type="entry name" value="Pilotin"/>
</dbReference>
<feature type="compositionally biased region" description="Low complexity" evidence="1">
    <location>
        <begin position="24"/>
        <end position="49"/>
    </location>
</feature>
<evidence type="ECO:0000313" key="2">
    <source>
        <dbReference type="EMBL" id="GAA4494305.1"/>
    </source>
</evidence>
<protein>
    <recommendedName>
        <fullName evidence="4">Lipoprotein</fullName>
    </recommendedName>
</protein>
<reference evidence="3" key="1">
    <citation type="journal article" date="2019" name="Int. J. Syst. Evol. Microbiol.">
        <title>The Global Catalogue of Microorganisms (GCM) 10K type strain sequencing project: providing services to taxonomists for standard genome sequencing and annotation.</title>
        <authorList>
            <consortium name="The Broad Institute Genomics Platform"/>
            <consortium name="The Broad Institute Genome Sequencing Center for Infectious Disease"/>
            <person name="Wu L."/>
            <person name="Ma J."/>
        </authorList>
    </citation>
    <scope>NUCLEOTIDE SEQUENCE [LARGE SCALE GENOMIC DNA]</scope>
    <source>
        <strain evidence="3">JCM 32226</strain>
    </source>
</reference>
<dbReference type="Proteomes" id="UP001501321">
    <property type="component" value="Unassembled WGS sequence"/>
</dbReference>
<keyword evidence="3" id="KW-1185">Reference proteome</keyword>
<organism evidence="2 3">
    <name type="scientific">Pseudaeromonas paramecii</name>
    <dbReference type="NCBI Taxonomy" id="2138166"/>
    <lineage>
        <taxon>Bacteria</taxon>
        <taxon>Pseudomonadati</taxon>
        <taxon>Pseudomonadota</taxon>
        <taxon>Gammaproteobacteria</taxon>
        <taxon>Aeromonadales</taxon>
        <taxon>Aeromonadaceae</taxon>
        <taxon>Pseudaeromonas</taxon>
    </lineage>
</organism>
<evidence type="ECO:0000256" key="1">
    <source>
        <dbReference type="SAM" id="MobiDB-lite"/>
    </source>
</evidence>
<dbReference type="InterPro" id="IPR053196">
    <property type="entry name" value="Lipoprotein_YbaY-like"/>
</dbReference>
<dbReference type="PROSITE" id="PS51257">
    <property type="entry name" value="PROKAR_LIPOPROTEIN"/>
    <property type="match status" value="1"/>
</dbReference>
<evidence type="ECO:0008006" key="4">
    <source>
        <dbReference type="Google" id="ProtNLM"/>
    </source>
</evidence>
<dbReference type="PANTHER" id="PTHR38013">
    <property type="entry name" value="GLYCOPROTEIN/POLYSACCHARIDE METABOLISM"/>
    <property type="match status" value="1"/>
</dbReference>
<dbReference type="Pfam" id="PF09619">
    <property type="entry name" value="YscW"/>
    <property type="match status" value="1"/>
</dbReference>
<dbReference type="RefSeq" id="WP_345009868.1">
    <property type="nucleotide sequence ID" value="NZ_BAABFC010000003.1"/>
</dbReference>
<name>A0ABP8PWI6_9GAMM</name>
<dbReference type="PANTHER" id="PTHR38013:SF1">
    <property type="entry name" value="GLYCOPROTEIN_POLYSACCHARIDE METABOLISM"/>
    <property type="match status" value="1"/>
</dbReference>
<comment type="caution">
    <text evidence="2">The sequence shown here is derived from an EMBL/GenBank/DDBJ whole genome shotgun (WGS) entry which is preliminary data.</text>
</comment>
<gene>
    <name evidence="2" type="ORF">GCM10023095_05710</name>
</gene>
<accession>A0ABP8PWI6</accession>
<evidence type="ECO:0000313" key="3">
    <source>
        <dbReference type="Proteomes" id="UP001501321"/>
    </source>
</evidence>